<sequence>VERAVAPWFQLAQIEKDDNFLSAGPGGERFTFRIKGNAAYAARKVSQAIGALRKPSGDWEKFIVSDVQSQSAELFISTDKSPAMVKKELGLKQLRKAFEAEAAVFSYFSDKQKGEISANWKPLAK</sequence>
<protein>
    <submittedName>
        <fullName evidence="1">Uncharacterized protein</fullName>
    </submittedName>
</protein>
<dbReference type="EMBL" id="CAUYUJ010016771">
    <property type="protein sequence ID" value="CAK0868678.1"/>
    <property type="molecule type" value="Genomic_DNA"/>
</dbReference>
<keyword evidence="2" id="KW-1185">Reference proteome</keyword>
<accession>A0ABN9VB23</accession>
<dbReference type="Proteomes" id="UP001189429">
    <property type="component" value="Unassembled WGS sequence"/>
</dbReference>
<feature type="non-terminal residue" evidence="1">
    <location>
        <position position="125"/>
    </location>
</feature>
<reference evidence="1" key="1">
    <citation type="submission" date="2023-10" db="EMBL/GenBank/DDBJ databases">
        <authorList>
            <person name="Chen Y."/>
            <person name="Shah S."/>
            <person name="Dougan E. K."/>
            <person name="Thang M."/>
            <person name="Chan C."/>
        </authorList>
    </citation>
    <scope>NUCLEOTIDE SEQUENCE [LARGE SCALE GENOMIC DNA]</scope>
</reference>
<feature type="non-terminal residue" evidence="1">
    <location>
        <position position="1"/>
    </location>
</feature>
<proteinExistence type="predicted"/>
<evidence type="ECO:0000313" key="2">
    <source>
        <dbReference type="Proteomes" id="UP001189429"/>
    </source>
</evidence>
<comment type="caution">
    <text evidence="1">The sequence shown here is derived from an EMBL/GenBank/DDBJ whole genome shotgun (WGS) entry which is preliminary data.</text>
</comment>
<evidence type="ECO:0000313" key="1">
    <source>
        <dbReference type="EMBL" id="CAK0868678.1"/>
    </source>
</evidence>
<organism evidence="1 2">
    <name type="scientific">Prorocentrum cordatum</name>
    <dbReference type="NCBI Taxonomy" id="2364126"/>
    <lineage>
        <taxon>Eukaryota</taxon>
        <taxon>Sar</taxon>
        <taxon>Alveolata</taxon>
        <taxon>Dinophyceae</taxon>
        <taxon>Prorocentrales</taxon>
        <taxon>Prorocentraceae</taxon>
        <taxon>Prorocentrum</taxon>
    </lineage>
</organism>
<gene>
    <name evidence="1" type="ORF">PCOR1329_LOCUS55261</name>
</gene>
<name>A0ABN9VB23_9DINO</name>